<keyword evidence="3" id="KW-1185">Reference proteome</keyword>
<sequence>MRKVLLGLSTALFSANLMAAEMQIRIDIPAMSVAEYHRPYVAVWIEKPDESIARHVAVWYDQAAAENKGTKWLKDLRLWWRKGGRELQMPMDGMSSATRQVGQHQLRVDDATLRSLASGEYRLVVEAAREKGGREFVKIPFRLPVSVAAQRQQKGSEELGMIQLSLQP</sequence>
<dbReference type="InterPro" id="IPR014469">
    <property type="entry name" value="DUF2271"/>
</dbReference>
<proteinExistence type="predicted"/>
<dbReference type="EMBL" id="RJVP01000001">
    <property type="protein sequence ID" value="ROH88620.1"/>
    <property type="molecule type" value="Genomic_DNA"/>
</dbReference>
<name>A0A3N0V757_9PROT</name>
<keyword evidence="1" id="KW-0732">Signal</keyword>
<feature type="signal peptide" evidence="1">
    <location>
        <begin position="1"/>
        <end position="19"/>
    </location>
</feature>
<feature type="chain" id="PRO_5017924402" evidence="1">
    <location>
        <begin position="20"/>
        <end position="168"/>
    </location>
</feature>
<accession>A0A3N0V757</accession>
<protein>
    <submittedName>
        <fullName evidence="2">DUF2271 domain-containing protein</fullName>
    </submittedName>
</protein>
<dbReference type="Pfam" id="PF10029">
    <property type="entry name" value="DUF2271"/>
    <property type="match status" value="1"/>
</dbReference>
<gene>
    <name evidence="2" type="ORF">ED236_03350</name>
</gene>
<dbReference type="AlphaFoldDB" id="A0A3N0V757"/>
<comment type="caution">
    <text evidence="2">The sequence shown here is derived from an EMBL/GenBank/DDBJ whole genome shotgun (WGS) entry which is preliminary data.</text>
</comment>
<organism evidence="2 3">
    <name type="scientific">Pseudomethylobacillus aquaticus</name>
    <dbReference type="NCBI Taxonomy" id="2676064"/>
    <lineage>
        <taxon>Bacteria</taxon>
        <taxon>Pseudomonadati</taxon>
        <taxon>Pseudomonadota</taxon>
        <taxon>Betaproteobacteria</taxon>
        <taxon>Nitrosomonadales</taxon>
        <taxon>Methylophilaceae</taxon>
        <taxon>Pseudomethylobacillus</taxon>
    </lineage>
</organism>
<evidence type="ECO:0000256" key="1">
    <source>
        <dbReference type="SAM" id="SignalP"/>
    </source>
</evidence>
<dbReference type="PIRSF" id="PIRSF014995">
    <property type="entry name" value="UCP014995"/>
    <property type="match status" value="1"/>
</dbReference>
<evidence type="ECO:0000313" key="2">
    <source>
        <dbReference type="EMBL" id="ROH88620.1"/>
    </source>
</evidence>
<evidence type="ECO:0000313" key="3">
    <source>
        <dbReference type="Proteomes" id="UP000275137"/>
    </source>
</evidence>
<dbReference type="Proteomes" id="UP000275137">
    <property type="component" value="Unassembled WGS sequence"/>
</dbReference>
<reference evidence="2 3" key="1">
    <citation type="submission" date="2018-10" db="EMBL/GenBank/DDBJ databases">
        <authorList>
            <person name="Chen W.-M."/>
        </authorList>
    </citation>
    <scope>NUCLEOTIDE SEQUENCE [LARGE SCALE GENOMIC DNA]</scope>
    <source>
        <strain evidence="2 3">H-5</strain>
    </source>
</reference>